<comment type="caution">
    <text evidence="2">The sequence shown here is derived from an EMBL/GenBank/DDBJ whole genome shotgun (WGS) entry which is preliminary data.</text>
</comment>
<protein>
    <submittedName>
        <fullName evidence="2">Uncharacterized protein</fullName>
    </submittedName>
</protein>
<evidence type="ECO:0000313" key="2">
    <source>
        <dbReference type="EMBL" id="KAF3445937.1"/>
    </source>
</evidence>
<dbReference type="Proteomes" id="UP000796880">
    <property type="component" value="Unassembled WGS sequence"/>
</dbReference>
<proteinExistence type="predicted"/>
<dbReference type="EMBL" id="VOIH02000005">
    <property type="protein sequence ID" value="KAF3445937.1"/>
    <property type="molecule type" value="Genomic_DNA"/>
</dbReference>
<accession>A0A8K0H4Z8</accession>
<sequence>MFDFEGNEEYQMVLLEKPRTLEVLLAKRKKLNLLRRGGKENPIVMKEKEDLKVDLDEDSEEDPKEDPEEDPEEDPKESEPIDEETEIQEEPIVREMKIQQDNEVIEVSPECKSYFEEFGNIKRKRNLICSRPLRPRPCKKEKDLPFDSKVIAKPLELVVEEMRMVSTNRKLERS</sequence>
<gene>
    <name evidence="2" type="ORF">FNV43_RR11114</name>
</gene>
<organism evidence="2 3">
    <name type="scientific">Rhamnella rubrinervis</name>
    <dbReference type="NCBI Taxonomy" id="2594499"/>
    <lineage>
        <taxon>Eukaryota</taxon>
        <taxon>Viridiplantae</taxon>
        <taxon>Streptophyta</taxon>
        <taxon>Embryophyta</taxon>
        <taxon>Tracheophyta</taxon>
        <taxon>Spermatophyta</taxon>
        <taxon>Magnoliopsida</taxon>
        <taxon>eudicotyledons</taxon>
        <taxon>Gunneridae</taxon>
        <taxon>Pentapetalae</taxon>
        <taxon>rosids</taxon>
        <taxon>fabids</taxon>
        <taxon>Rosales</taxon>
        <taxon>Rhamnaceae</taxon>
        <taxon>rhamnoid group</taxon>
        <taxon>Rhamneae</taxon>
        <taxon>Rhamnella</taxon>
    </lineage>
</organism>
<name>A0A8K0H4Z8_9ROSA</name>
<evidence type="ECO:0000256" key="1">
    <source>
        <dbReference type="SAM" id="MobiDB-lite"/>
    </source>
</evidence>
<reference evidence="2" key="1">
    <citation type="submission" date="2020-03" db="EMBL/GenBank/DDBJ databases">
        <title>A high-quality chromosome-level genome assembly of a woody plant with both climbing and erect habits, Rhamnella rubrinervis.</title>
        <authorList>
            <person name="Lu Z."/>
            <person name="Yang Y."/>
            <person name="Zhu X."/>
            <person name="Sun Y."/>
        </authorList>
    </citation>
    <scope>NUCLEOTIDE SEQUENCE</scope>
    <source>
        <strain evidence="2">BYM</strain>
        <tissue evidence="2">Leaf</tissue>
    </source>
</reference>
<dbReference type="AlphaFoldDB" id="A0A8K0H4Z8"/>
<feature type="compositionally biased region" description="Acidic residues" evidence="1">
    <location>
        <begin position="55"/>
        <end position="88"/>
    </location>
</feature>
<evidence type="ECO:0000313" key="3">
    <source>
        <dbReference type="Proteomes" id="UP000796880"/>
    </source>
</evidence>
<feature type="region of interest" description="Disordered" evidence="1">
    <location>
        <begin position="43"/>
        <end position="88"/>
    </location>
</feature>
<keyword evidence="3" id="KW-1185">Reference proteome</keyword>
<feature type="compositionally biased region" description="Basic and acidic residues" evidence="1">
    <location>
        <begin position="45"/>
        <end position="54"/>
    </location>
</feature>